<gene>
    <name evidence="1" type="ORF">ABXZ32_14040</name>
</gene>
<protein>
    <recommendedName>
        <fullName evidence="3">Lipocalin-like domain-containing protein</fullName>
    </recommendedName>
</protein>
<accession>A0ABV2U198</accession>
<evidence type="ECO:0000313" key="2">
    <source>
        <dbReference type="Proteomes" id="UP001549773"/>
    </source>
</evidence>
<dbReference type="EMBL" id="JBEWYP010000009">
    <property type="protein sequence ID" value="MET7030525.1"/>
    <property type="molecule type" value="Genomic_DNA"/>
</dbReference>
<name>A0ABV2U198_9FLAO</name>
<evidence type="ECO:0000313" key="1">
    <source>
        <dbReference type="EMBL" id="MET7030525.1"/>
    </source>
</evidence>
<sequence length="149" mass="17399">MKLIISSISVIILFWSINLASPNNIKDRVYQPTNTVLEKNGNNDFKGVWINEDDKTRGISKCQISFKNNSIVVQMWATCHPQDCDWGEKVSNEVKKESNKFELIWDHKFAESAITYEIIEGKLKLTNKRRYKDNSGREDFTVIEYFTKK</sequence>
<reference evidence="1 2" key="1">
    <citation type="submission" date="2024-07" db="EMBL/GenBank/DDBJ databases">
        <title>The genome sequence of type strain Sediminicola luteus GDMCC 1.2596T.</title>
        <authorList>
            <person name="Liu Y."/>
        </authorList>
    </citation>
    <scope>NUCLEOTIDE SEQUENCE [LARGE SCALE GENOMIC DNA]</scope>
    <source>
        <strain evidence="1 2">GDMCC 1.2596</strain>
    </source>
</reference>
<evidence type="ECO:0008006" key="3">
    <source>
        <dbReference type="Google" id="ProtNLM"/>
    </source>
</evidence>
<comment type="caution">
    <text evidence="1">The sequence shown here is derived from an EMBL/GenBank/DDBJ whole genome shotgun (WGS) entry which is preliminary data.</text>
</comment>
<proteinExistence type="predicted"/>
<dbReference type="RefSeq" id="WP_354619322.1">
    <property type="nucleotide sequence ID" value="NZ_JBEWYP010000009.1"/>
</dbReference>
<organism evidence="1 2">
    <name type="scientific">Sediminicola luteus</name>
    <dbReference type="NCBI Taxonomy" id="319238"/>
    <lineage>
        <taxon>Bacteria</taxon>
        <taxon>Pseudomonadati</taxon>
        <taxon>Bacteroidota</taxon>
        <taxon>Flavobacteriia</taxon>
        <taxon>Flavobacteriales</taxon>
        <taxon>Flavobacteriaceae</taxon>
        <taxon>Sediminicola</taxon>
    </lineage>
</organism>
<dbReference type="Proteomes" id="UP001549773">
    <property type="component" value="Unassembled WGS sequence"/>
</dbReference>
<keyword evidence="2" id="KW-1185">Reference proteome</keyword>